<feature type="transmembrane region" description="Helical" evidence="5">
    <location>
        <begin position="7"/>
        <end position="27"/>
    </location>
</feature>
<feature type="transmembrane region" description="Helical" evidence="5">
    <location>
        <begin position="47"/>
        <end position="64"/>
    </location>
</feature>
<feature type="transmembrane region" description="Helical" evidence="5">
    <location>
        <begin position="438"/>
        <end position="461"/>
    </location>
</feature>
<feature type="transmembrane region" description="Helical" evidence="5">
    <location>
        <begin position="413"/>
        <end position="432"/>
    </location>
</feature>
<keyword evidence="4 5" id="KW-0472">Membrane</keyword>
<keyword evidence="2 5" id="KW-0812">Transmembrane</keyword>
<evidence type="ECO:0000256" key="3">
    <source>
        <dbReference type="ARBA" id="ARBA00022989"/>
    </source>
</evidence>
<evidence type="ECO:0000256" key="4">
    <source>
        <dbReference type="ARBA" id="ARBA00023136"/>
    </source>
</evidence>
<sequence>MSLLKKNIFFNTLLSLSQILFPLITFPYASRVLGPQAIGAVSFADNFTIYFLIFSALGIPMYGIREIAKVKDDPKRLGTVFSELLIIHLCTSLIAVFILFCISYFNERLRLNFGLYQIGMAIVLGSVFMAEWFFQGIEKFQFIAVRSVCIRLFTILLLFLFVHSVKDRDIYYGLNLVSVVIGAAINMYAIFRMVKISWKGTVFKRHFRPLLIIFSNSIITSVYLVFDTIILGFLTDDLHVGYYSAAMRLSKISMAVIGVLGAVLLPRLTLAFQQEDLTNARMLISKSLSFVIFLSIPIALGTLCLSKEIIYLFAGNKYANSVYSLDILCFIVIVIGLAQVFSNQILLPLHKEKNILYASLFGMVVSLGLNFLLIPVFKHVGAAISSFSTEFVVTIVLFIYAQKAMKFDFPFKPFFQSLFTALFFFVFRYVCYQFTDNILIVVLGTIISSGLFYALMQLFVWKNKNVLETLAGISSLRFLHKYTGNG</sequence>
<keyword evidence="3 5" id="KW-1133">Transmembrane helix</keyword>
<accession>A0A521CB96</accession>
<dbReference type="EMBL" id="FXTN01000003">
    <property type="protein sequence ID" value="SMO56081.1"/>
    <property type="molecule type" value="Genomic_DNA"/>
</dbReference>
<dbReference type="OrthoDB" id="9815702at2"/>
<dbReference type="GO" id="GO:0016020">
    <property type="term" value="C:membrane"/>
    <property type="evidence" value="ECO:0007669"/>
    <property type="project" value="UniProtKB-SubCell"/>
</dbReference>
<protein>
    <submittedName>
        <fullName evidence="6">Membrane protein involved in the export of O-antigen and teichoic acid</fullName>
    </submittedName>
</protein>
<gene>
    <name evidence="6" type="ORF">SAMN06265348_103347</name>
</gene>
<feature type="transmembrane region" description="Helical" evidence="5">
    <location>
        <begin position="111"/>
        <end position="134"/>
    </location>
</feature>
<feature type="transmembrane region" description="Helical" evidence="5">
    <location>
        <begin position="290"/>
        <end position="314"/>
    </location>
</feature>
<evidence type="ECO:0000256" key="2">
    <source>
        <dbReference type="ARBA" id="ARBA00022692"/>
    </source>
</evidence>
<dbReference type="PANTHER" id="PTHR43424">
    <property type="entry name" value="LOCUS PUTATIVE PROTEIN 1-RELATED"/>
    <property type="match status" value="1"/>
</dbReference>
<keyword evidence="7" id="KW-1185">Reference proteome</keyword>
<feature type="transmembrane region" description="Helical" evidence="5">
    <location>
        <begin position="252"/>
        <end position="270"/>
    </location>
</feature>
<feature type="transmembrane region" description="Helical" evidence="5">
    <location>
        <begin position="85"/>
        <end position="105"/>
    </location>
</feature>
<dbReference type="CDD" id="cd13128">
    <property type="entry name" value="MATE_Wzx_like"/>
    <property type="match status" value="1"/>
</dbReference>
<dbReference type="InterPro" id="IPR052556">
    <property type="entry name" value="PolySynth_Transporter"/>
</dbReference>
<dbReference type="RefSeq" id="WP_142527525.1">
    <property type="nucleotide sequence ID" value="NZ_CBCSJO010000004.1"/>
</dbReference>
<feature type="transmembrane region" description="Helical" evidence="5">
    <location>
        <begin position="354"/>
        <end position="374"/>
    </location>
</feature>
<dbReference type="PANTHER" id="PTHR43424:SF1">
    <property type="entry name" value="LOCUS PUTATIVE PROTEIN 1-RELATED"/>
    <property type="match status" value="1"/>
</dbReference>
<feature type="transmembrane region" description="Helical" evidence="5">
    <location>
        <begin position="170"/>
        <end position="189"/>
    </location>
</feature>
<dbReference type="InterPro" id="IPR002797">
    <property type="entry name" value="Polysacc_synth"/>
</dbReference>
<feature type="transmembrane region" description="Helical" evidence="5">
    <location>
        <begin position="210"/>
        <end position="232"/>
    </location>
</feature>
<organism evidence="6 7">
    <name type="scientific">Pedobacter westerhofensis</name>
    <dbReference type="NCBI Taxonomy" id="425512"/>
    <lineage>
        <taxon>Bacteria</taxon>
        <taxon>Pseudomonadati</taxon>
        <taxon>Bacteroidota</taxon>
        <taxon>Sphingobacteriia</taxon>
        <taxon>Sphingobacteriales</taxon>
        <taxon>Sphingobacteriaceae</taxon>
        <taxon>Pedobacter</taxon>
    </lineage>
</organism>
<feature type="transmembrane region" description="Helical" evidence="5">
    <location>
        <begin position="143"/>
        <end position="164"/>
    </location>
</feature>
<dbReference type="Proteomes" id="UP000320300">
    <property type="component" value="Unassembled WGS sequence"/>
</dbReference>
<name>A0A521CB96_9SPHI</name>
<feature type="transmembrane region" description="Helical" evidence="5">
    <location>
        <begin position="380"/>
        <end position="401"/>
    </location>
</feature>
<evidence type="ECO:0000256" key="5">
    <source>
        <dbReference type="SAM" id="Phobius"/>
    </source>
</evidence>
<evidence type="ECO:0000313" key="7">
    <source>
        <dbReference type="Proteomes" id="UP000320300"/>
    </source>
</evidence>
<dbReference type="Pfam" id="PF01943">
    <property type="entry name" value="Polysacc_synt"/>
    <property type="match status" value="1"/>
</dbReference>
<reference evidence="6 7" key="1">
    <citation type="submission" date="2017-05" db="EMBL/GenBank/DDBJ databases">
        <authorList>
            <person name="Varghese N."/>
            <person name="Submissions S."/>
        </authorList>
    </citation>
    <scope>NUCLEOTIDE SEQUENCE [LARGE SCALE GENOMIC DNA]</scope>
    <source>
        <strain evidence="6 7">DSM 19036</strain>
    </source>
</reference>
<evidence type="ECO:0000256" key="1">
    <source>
        <dbReference type="ARBA" id="ARBA00004141"/>
    </source>
</evidence>
<proteinExistence type="predicted"/>
<comment type="subcellular location">
    <subcellularLocation>
        <location evidence="1">Membrane</location>
        <topology evidence="1">Multi-pass membrane protein</topology>
    </subcellularLocation>
</comment>
<dbReference type="AlphaFoldDB" id="A0A521CB96"/>
<evidence type="ECO:0000313" key="6">
    <source>
        <dbReference type="EMBL" id="SMO56081.1"/>
    </source>
</evidence>
<feature type="transmembrane region" description="Helical" evidence="5">
    <location>
        <begin position="320"/>
        <end position="342"/>
    </location>
</feature>